<feature type="compositionally biased region" description="Basic residues" evidence="1">
    <location>
        <begin position="453"/>
        <end position="470"/>
    </location>
</feature>
<protein>
    <submittedName>
        <fullName evidence="2">Major facilitator superfamily multidrug transporter</fullName>
    </submittedName>
</protein>
<feature type="compositionally biased region" description="Basic and acidic residues" evidence="1">
    <location>
        <begin position="131"/>
        <end position="149"/>
    </location>
</feature>
<feature type="compositionally biased region" description="Basic residues" evidence="1">
    <location>
        <begin position="246"/>
        <end position="261"/>
    </location>
</feature>
<organism evidence="2 3">
    <name type="scientific">Rhodococcus opacus RKJ300 = JCM 13270</name>
    <dbReference type="NCBI Taxonomy" id="1165867"/>
    <lineage>
        <taxon>Bacteria</taxon>
        <taxon>Bacillati</taxon>
        <taxon>Actinomycetota</taxon>
        <taxon>Actinomycetes</taxon>
        <taxon>Mycobacteriales</taxon>
        <taxon>Nocardiaceae</taxon>
        <taxon>Rhodococcus</taxon>
    </lineage>
</organism>
<evidence type="ECO:0000256" key="1">
    <source>
        <dbReference type="SAM" id="MobiDB-lite"/>
    </source>
</evidence>
<comment type="caution">
    <text evidence="2">The sequence shown here is derived from an EMBL/GenBank/DDBJ whole genome shotgun (WGS) entry which is preliminary data.</text>
</comment>
<dbReference type="EMBL" id="AJJH01000101">
    <property type="protein sequence ID" value="EID78624.1"/>
    <property type="molecule type" value="Genomic_DNA"/>
</dbReference>
<proteinExistence type="predicted"/>
<feature type="compositionally biased region" description="Basic and acidic residues" evidence="1">
    <location>
        <begin position="471"/>
        <end position="492"/>
    </location>
</feature>
<sequence>MGSPDTQLAAALEEASVPETTAQGVLDINSGARLEALRGRTPSPHCSSQRRCSQPRGSPAPRRYARTKGCGRPHGSPPFVGLSRVAVRWQHSPRDFCSSFASPSRRRASVGIAARAVLRPRLRLRAHPRHRPDGRGPHRGEPTARRTGDGRPVVELGGVRLALQPRARRRGHRAGGDVRRDERHVHHGPDDPRGVRRPGRRTRRPRHLRPRVLRRPPAAPGDVLGDQPHRPPAARSGAALRTEHDHRHRVPAHRVATHRHRADGDVDPRPRRRLPRHTDRRHQLAVAVGEPLRRTARPHHHRRARRVDRVDRHRCGEPADLLGDHRRLAAGTGGVGAAVVVVLRRDVAGRRARLRGGDRCASDQDRPQLLQLPTPADGDRDRDAVARPEEDPVVRRRRQPSPAHRPAVRLAADRTVRRRGAVPPRAGRVQGVRDEVGHRAARRDSGRADRAAPRRLAHPGPRHPGRAHRGPGRDDRIRDGPVRPAPRRDPPRRCFAPVSTCQRPAVDKYSRAKQSCTVAAPNYL</sequence>
<feature type="compositionally biased region" description="Basic residues" evidence="1">
    <location>
        <begin position="270"/>
        <end position="280"/>
    </location>
</feature>
<feature type="compositionally biased region" description="Basic and acidic residues" evidence="1">
    <location>
        <begin position="431"/>
        <end position="452"/>
    </location>
</feature>
<feature type="compositionally biased region" description="Basic residues" evidence="1">
    <location>
        <begin position="121"/>
        <end position="130"/>
    </location>
</feature>
<dbReference type="AlphaFoldDB" id="I0WQF8"/>
<name>I0WQF8_RHOOP</name>
<dbReference type="Proteomes" id="UP000006447">
    <property type="component" value="Unassembled WGS sequence"/>
</dbReference>
<evidence type="ECO:0000313" key="2">
    <source>
        <dbReference type="EMBL" id="EID78624.1"/>
    </source>
</evidence>
<gene>
    <name evidence="2" type="ORF">W59_18719</name>
</gene>
<feature type="compositionally biased region" description="Basic and acidic residues" evidence="1">
    <location>
        <begin position="174"/>
        <end position="194"/>
    </location>
</feature>
<feature type="compositionally biased region" description="Basic residues" evidence="1">
    <location>
        <begin position="195"/>
        <end position="214"/>
    </location>
</feature>
<reference evidence="2 3" key="1">
    <citation type="journal article" date="2012" name="J. Bacteriol.">
        <title>Draft genome sequence of the nitrophenol-degrading actinomycete Rhodococcus imtechensis RKJ300.</title>
        <authorList>
            <person name="Vikram S."/>
            <person name="Kumar S."/>
            <person name="Subramanian S."/>
            <person name="Raghava G.P."/>
        </authorList>
    </citation>
    <scope>NUCLEOTIDE SEQUENCE [LARGE SCALE GENOMIC DNA]</scope>
    <source>
        <strain evidence="2 3">RKJ300</strain>
    </source>
</reference>
<feature type="region of interest" description="Disordered" evidence="1">
    <location>
        <begin position="353"/>
        <end position="505"/>
    </location>
</feature>
<feature type="compositionally biased region" description="Polar residues" evidence="1">
    <location>
        <begin position="44"/>
        <end position="56"/>
    </location>
</feature>
<accession>I0WQF8</accession>
<feature type="compositionally biased region" description="Basic and acidic residues" evidence="1">
    <location>
        <begin position="353"/>
        <end position="366"/>
    </location>
</feature>
<feature type="region of interest" description="Disordered" evidence="1">
    <location>
        <begin position="121"/>
        <end position="282"/>
    </location>
</feature>
<evidence type="ECO:0000313" key="3">
    <source>
        <dbReference type="Proteomes" id="UP000006447"/>
    </source>
</evidence>
<feature type="compositionally biased region" description="Basic and acidic residues" evidence="1">
    <location>
        <begin position="377"/>
        <end position="394"/>
    </location>
</feature>
<feature type="region of interest" description="Disordered" evidence="1">
    <location>
        <begin position="38"/>
        <end position="76"/>
    </location>
</feature>